<evidence type="ECO:0000313" key="2">
    <source>
        <dbReference type="EMBL" id="KYG61403.1"/>
    </source>
</evidence>
<organism evidence="2 3">
    <name type="scientific">Bdellovibrio bacteriovorus</name>
    <dbReference type="NCBI Taxonomy" id="959"/>
    <lineage>
        <taxon>Bacteria</taxon>
        <taxon>Pseudomonadati</taxon>
        <taxon>Bdellovibrionota</taxon>
        <taxon>Bdellovibrionia</taxon>
        <taxon>Bdellovibrionales</taxon>
        <taxon>Pseudobdellovibrionaceae</taxon>
        <taxon>Bdellovibrio</taxon>
    </lineage>
</organism>
<gene>
    <name evidence="2" type="ORF">AZI86_16955</name>
</gene>
<dbReference type="RefSeq" id="WP_061836485.1">
    <property type="nucleotide sequence ID" value="NZ_LUKE01000006.1"/>
</dbReference>
<accession>A0A150WEP2</accession>
<comment type="caution">
    <text evidence="2">The sequence shown here is derived from an EMBL/GenBank/DDBJ whole genome shotgun (WGS) entry which is preliminary data.</text>
</comment>
<evidence type="ECO:0000313" key="3">
    <source>
        <dbReference type="Proteomes" id="UP000075320"/>
    </source>
</evidence>
<protein>
    <submittedName>
        <fullName evidence="2">Uncharacterized protein</fullName>
    </submittedName>
</protein>
<dbReference type="AlphaFoldDB" id="A0A150WEP2"/>
<feature type="signal peptide" evidence="1">
    <location>
        <begin position="1"/>
        <end position="19"/>
    </location>
</feature>
<sequence length="146" mass="16256">MKKMMLFAMVLCAAVSAQTQEKAKILDCMQPVYLDDPNFQQGTEMFFDVLSVDGKFEVKFTSGDLRSETIFKSEANAKSIMSVESASFYASWNTPARVDMVLRDFGTRWRGLIMFPEGYQSETLTMAPGSEVDLACVLKSGAALYP</sequence>
<reference evidence="2 3" key="1">
    <citation type="submission" date="2016-03" db="EMBL/GenBank/DDBJ databases">
        <authorList>
            <person name="Ploux O."/>
        </authorList>
    </citation>
    <scope>NUCLEOTIDE SEQUENCE [LARGE SCALE GENOMIC DNA]</scope>
    <source>
        <strain evidence="2 3">R0</strain>
    </source>
</reference>
<dbReference type="EMBL" id="LUKE01000006">
    <property type="protein sequence ID" value="KYG61403.1"/>
    <property type="molecule type" value="Genomic_DNA"/>
</dbReference>
<proteinExistence type="predicted"/>
<keyword evidence="3" id="KW-1185">Reference proteome</keyword>
<keyword evidence="1" id="KW-0732">Signal</keyword>
<evidence type="ECO:0000256" key="1">
    <source>
        <dbReference type="SAM" id="SignalP"/>
    </source>
</evidence>
<feature type="chain" id="PRO_5007572651" evidence="1">
    <location>
        <begin position="20"/>
        <end position="146"/>
    </location>
</feature>
<name>A0A150WEP2_BDEBC</name>
<dbReference type="Proteomes" id="UP000075320">
    <property type="component" value="Unassembled WGS sequence"/>
</dbReference>